<keyword evidence="3" id="KW-0813">Transport</keyword>
<dbReference type="InterPro" id="IPR041653">
    <property type="entry name" value="Importin_rep_4"/>
</dbReference>
<dbReference type="Pfam" id="PF18808">
    <property type="entry name" value="Importin_rep_4"/>
    <property type="match status" value="1"/>
</dbReference>
<dbReference type="Pfam" id="PF13513">
    <property type="entry name" value="HEAT_EZ"/>
    <property type="match status" value="1"/>
</dbReference>
<keyword evidence="4" id="KW-0963">Cytoplasm</keyword>
<keyword evidence="5" id="KW-0677">Repeat</keyword>
<dbReference type="GO" id="GO:0005737">
    <property type="term" value="C:cytoplasm"/>
    <property type="evidence" value="ECO:0007669"/>
    <property type="project" value="UniProtKB-SubCell"/>
</dbReference>
<evidence type="ECO:0000256" key="5">
    <source>
        <dbReference type="ARBA" id="ARBA00022737"/>
    </source>
</evidence>
<dbReference type="InterPro" id="IPR034085">
    <property type="entry name" value="TOG"/>
</dbReference>
<dbReference type="EMBL" id="CAHR02000005">
    <property type="protein sequence ID" value="CCG80667.1"/>
    <property type="molecule type" value="Genomic_DNA"/>
</dbReference>
<evidence type="ECO:0000256" key="2">
    <source>
        <dbReference type="ARBA" id="ARBA00004496"/>
    </source>
</evidence>
<sequence>MDHAPDLVQLLSALTSSNNEERSAAEQNLNTNWIAQRPQWLLVGLAEQVGSAKEVALRSFAAVLLRRIIFKEASEQGNGENRTIWERLDVNHQQHVKTMLLQAFGSEQILSARHKLSDLIAEISQEGDWPELRHAIPQCTQAPDAGFRESAYRVLGSNPELLDNDTAESLKAIFLLGLQDSDQIVRIAAVQAFTTYLISTNADLRSRLEDLIPALMNVLPPLLQAEDSDSLTYALNALSELVESFPKMFKIMFADLVNFCIAAVRTKSMDNAARQASLEVLVLFAEHAPGMCRNDKNFANDIVLECLSLMTDLGDDEDIAEWLSTDDLDSDESDANHVAGEQALDRLSRKLGGKTILSPCFQWLPKLMSSTKWQERHAALMALSSIAEGCEKIMRKELDKVLAMVLPHLSDVNPRVRWAACNAIGQMCTDFVGDVQEKYTQRVLNALTPVLDATEARVAAHSAAAFVNFCEHAEQASLEPYLDPVLERLLNLLRRPEKYLQEQAVTTIATVADAAEQKFIKYYDTIMPLLLNVLREASGDDFKLLRGKAMECATLVGLAVGKETFGPLSLELIHTLGSIQNTVTGSDDPQSAYLLASWGRICKVLGKDFVPYLGAVMPPLLAAAKLKPDFTVVHDEVEKEAFSEDDGWEFFPVRGQQVGIKTSTLEEKSAATSILVLYAQEMKEDFHAYAGEVLKEIAIPGLLFYYHDGVRTASTQLLPELLNCIKLSSGEDNGPLSGAWAAVVTKLLDLLKSEPSMEMLGDVYQAFYECVEVIGTDSLGPSHLEALVTSTESQLNDYLRRAKARAADHKAGDVDLEQDEDVLEEMEMDEELLSQMSKTFHVLFKVYRFQFVPYWKRLLPLLQQFSESSEATRRQWSICVYDDLIEFCGPDAWQMKDHFIRPLASGLTDASPEVRQAAAYGIGCAAQHGGNEFSDIVAQSLPTLFAVVEEAESRMEENVYATENACVSIAKICRFNSVKVQNLDMVIAAWLKTMPVTHDEQDAPYAYRYLGELLDCDHPAVLSELPFTIDLIAQAVESAVITGNNLSTLMMATKNFLARLPPDVPGQLLNSLLEPRKAALAKQFM</sequence>
<dbReference type="Gene3D" id="1.25.10.10">
    <property type="entry name" value="Leucine-rich Repeat Variant"/>
    <property type="match status" value="1"/>
</dbReference>
<dbReference type="GO" id="GO:0031267">
    <property type="term" value="F:small GTPase binding"/>
    <property type="evidence" value="ECO:0007669"/>
    <property type="project" value="InterPro"/>
</dbReference>
<dbReference type="InterPro" id="IPR057672">
    <property type="entry name" value="TPR_IPO4/5"/>
</dbReference>
<comment type="caution">
    <text evidence="9">The sequence shown here is derived from an EMBL/GenBank/DDBJ whole genome shotgun (WGS) entry which is preliminary data.</text>
</comment>
<dbReference type="STRING" id="1097556.R4X931"/>
<name>R4X931_TAPDE</name>
<dbReference type="SUPFAM" id="SSF48371">
    <property type="entry name" value="ARM repeat"/>
    <property type="match status" value="2"/>
</dbReference>
<keyword evidence="7" id="KW-0539">Nucleus</keyword>
<proteinExistence type="predicted"/>
<dbReference type="PROSITE" id="PS50166">
    <property type="entry name" value="IMPORTIN_B_NT"/>
    <property type="match status" value="1"/>
</dbReference>
<comment type="subcellular location">
    <subcellularLocation>
        <location evidence="2">Cytoplasm</location>
    </subcellularLocation>
    <subcellularLocation>
        <location evidence="1">Nucleus</location>
    </subcellularLocation>
</comment>
<gene>
    <name evidence="9" type="ORF">TAPDE_000201</name>
</gene>
<evidence type="ECO:0000256" key="1">
    <source>
        <dbReference type="ARBA" id="ARBA00004123"/>
    </source>
</evidence>
<dbReference type="VEuPathDB" id="FungiDB:TAPDE_000201"/>
<evidence type="ECO:0000256" key="3">
    <source>
        <dbReference type="ARBA" id="ARBA00022448"/>
    </source>
</evidence>
<dbReference type="AlphaFoldDB" id="R4X931"/>
<organism evidence="9 10">
    <name type="scientific">Taphrina deformans (strain PYCC 5710 / ATCC 11124 / CBS 356.35 / IMI 108563 / JCM 9778 / NBRC 8474)</name>
    <name type="common">Peach leaf curl fungus</name>
    <name type="synonym">Lalaria deformans</name>
    <dbReference type="NCBI Taxonomy" id="1097556"/>
    <lineage>
        <taxon>Eukaryota</taxon>
        <taxon>Fungi</taxon>
        <taxon>Dikarya</taxon>
        <taxon>Ascomycota</taxon>
        <taxon>Taphrinomycotina</taxon>
        <taxon>Taphrinomycetes</taxon>
        <taxon>Taphrinales</taxon>
        <taxon>Taphrinaceae</taxon>
        <taxon>Taphrina</taxon>
    </lineage>
</organism>
<dbReference type="InterPro" id="IPR001494">
    <property type="entry name" value="Importin-beta_N"/>
</dbReference>
<dbReference type="InterPro" id="IPR040122">
    <property type="entry name" value="Importin_beta"/>
</dbReference>
<accession>R4X931</accession>
<keyword evidence="6" id="KW-0653">Protein transport</keyword>
<evidence type="ECO:0000256" key="4">
    <source>
        <dbReference type="ARBA" id="ARBA00022490"/>
    </source>
</evidence>
<dbReference type="Pfam" id="PF18816">
    <property type="entry name" value="Importin_rep_5"/>
    <property type="match status" value="1"/>
</dbReference>
<protein>
    <submittedName>
        <fullName evidence="9">Importin subunit beta-3</fullName>
    </submittedName>
</protein>
<reference evidence="9 10" key="1">
    <citation type="journal article" date="2013" name="MBio">
        <title>Genome sequencing of the plant pathogen Taphrina deformans, the causal agent of peach leaf curl.</title>
        <authorList>
            <person name="Cisse O.H."/>
            <person name="Almeida J.M.G.C.F."/>
            <person name="Fonseca A."/>
            <person name="Kumar A.A."/>
            <person name="Salojaervi J."/>
            <person name="Overmyer K."/>
            <person name="Hauser P.M."/>
            <person name="Pagni M."/>
        </authorList>
    </citation>
    <scope>NUCLEOTIDE SEQUENCE [LARGE SCALE GENOMIC DNA]</scope>
    <source>
        <strain evidence="10">PYCC 5710 / ATCC 11124 / CBS 356.35 / IMI 108563 / JCM 9778 / NBRC 8474</strain>
    </source>
</reference>
<evidence type="ECO:0000313" key="10">
    <source>
        <dbReference type="Proteomes" id="UP000013776"/>
    </source>
</evidence>
<dbReference type="InterPro" id="IPR016024">
    <property type="entry name" value="ARM-type_fold"/>
</dbReference>
<feature type="domain" description="Importin N-terminal" evidence="8">
    <location>
        <begin position="25"/>
        <end position="106"/>
    </location>
</feature>
<dbReference type="SMART" id="SM01349">
    <property type="entry name" value="TOG"/>
    <property type="match status" value="1"/>
</dbReference>
<dbReference type="InterPro" id="IPR011989">
    <property type="entry name" value="ARM-like"/>
</dbReference>
<dbReference type="Pfam" id="PF25780">
    <property type="entry name" value="TPR_IPO5"/>
    <property type="match status" value="1"/>
</dbReference>
<dbReference type="eggNOG" id="KOG2171">
    <property type="taxonomic scope" value="Eukaryota"/>
</dbReference>
<dbReference type="GO" id="GO:0005634">
    <property type="term" value="C:nucleus"/>
    <property type="evidence" value="ECO:0007669"/>
    <property type="project" value="UniProtKB-SubCell"/>
</dbReference>
<dbReference type="OrthoDB" id="543373at2759"/>
<dbReference type="Pfam" id="PF25574">
    <property type="entry name" value="TPR_IMB1"/>
    <property type="match status" value="1"/>
</dbReference>
<dbReference type="InterPro" id="IPR041389">
    <property type="entry name" value="Importin_rep_6"/>
</dbReference>
<keyword evidence="10" id="KW-1185">Reference proteome</keyword>
<dbReference type="PANTHER" id="PTHR10527">
    <property type="entry name" value="IMPORTIN BETA"/>
    <property type="match status" value="1"/>
</dbReference>
<evidence type="ECO:0000259" key="8">
    <source>
        <dbReference type="PROSITE" id="PS50166"/>
    </source>
</evidence>
<dbReference type="Pfam" id="PF18829">
    <property type="entry name" value="Importin_rep_6"/>
    <property type="match status" value="1"/>
</dbReference>
<dbReference type="GO" id="GO:0006606">
    <property type="term" value="P:protein import into nucleus"/>
    <property type="evidence" value="ECO:0007669"/>
    <property type="project" value="InterPro"/>
</dbReference>
<dbReference type="InterPro" id="IPR058584">
    <property type="entry name" value="IMB1_TNPO1-like_TPR"/>
</dbReference>
<evidence type="ECO:0000256" key="7">
    <source>
        <dbReference type="ARBA" id="ARBA00023242"/>
    </source>
</evidence>
<dbReference type="InterPro" id="IPR040928">
    <property type="entry name" value="Importin_rep_5"/>
</dbReference>
<dbReference type="Proteomes" id="UP000013776">
    <property type="component" value="Unassembled WGS sequence"/>
</dbReference>
<evidence type="ECO:0000313" key="9">
    <source>
        <dbReference type="EMBL" id="CCG80667.1"/>
    </source>
</evidence>
<evidence type="ECO:0000256" key="6">
    <source>
        <dbReference type="ARBA" id="ARBA00022927"/>
    </source>
</evidence>